<dbReference type="AlphaFoldDB" id="A0A521F8H3"/>
<evidence type="ECO:0000256" key="1">
    <source>
        <dbReference type="SAM" id="MobiDB-lite"/>
    </source>
</evidence>
<organism evidence="3 4">
    <name type="scientific">Fodinibius sediminis</name>
    <dbReference type="NCBI Taxonomy" id="1214077"/>
    <lineage>
        <taxon>Bacteria</taxon>
        <taxon>Pseudomonadati</taxon>
        <taxon>Balneolota</taxon>
        <taxon>Balneolia</taxon>
        <taxon>Balneolales</taxon>
        <taxon>Balneolaceae</taxon>
        <taxon>Fodinibius</taxon>
    </lineage>
</organism>
<feature type="chain" id="PRO_5021859644" description="Secreted protein" evidence="2">
    <location>
        <begin position="21"/>
        <end position="128"/>
    </location>
</feature>
<dbReference type="Proteomes" id="UP000317593">
    <property type="component" value="Unassembled WGS sequence"/>
</dbReference>
<evidence type="ECO:0000256" key="2">
    <source>
        <dbReference type="SAM" id="SignalP"/>
    </source>
</evidence>
<reference evidence="3 4" key="1">
    <citation type="submission" date="2017-05" db="EMBL/GenBank/DDBJ databases">
        <authorList>
            <person name="Varghese N."/>
            <person name="Submissions S."/>
        </authorList>
    </citation>
    <scope>NUCLEOTIDE SEQUENCE [LARGE SCALE GENOMIC DNA]</scope>
    <source>
        <strain evidence="3 4">DSM 21194</strain>
    </source>
</reference>
<dbReference type="EMBL" id="FXTH01000026">
    <property type="protein sequence ID" value="SMO92457.1"/>
    <property type="molecule type" value="Genomic_DNA"/>
</dbReference>
<evidence type="ECO:0000313" key="4">
    <source>
        <dbReference type="Proteomes" id="UP000317593"/>
    </source>
</evidence>
<protein>
    <recommendedName>
        <fullName evidence="5">Secreted protein</fullName>
    </recommendedName>
</protein>
<feature type="region of interest" description="Disordered" evidence="1">
    <location>
        <begin position="22"/>
        <end position="58"/>
    </location>
</feature>
<feature type="compositionally biased region" description="Polar residues" evidence="1">
    <location>
        <begin position="46"/>
        <end position="58"/>
    </location>
</feature>
<evidence type="ECO:0000313" key="3">
    <source>
        <dbReference type="EMBL" id="SMO92457.1"/>
    </source>
</evidence>
<name>A0A521F8H3_9BACT</name>
<keyword evidence="2" id="KW-0732">Signal</keyword>
<evidence type="ECO:0008006" key="5">
    <source>
        <dbReference type="Google" id="ProtNLM"/>
    </source>
</evidence>
<sequence length="128" mass="14238">MCMKLLSILFTAFICICCFSCTNPDKSPNPEKENTTKTKAEKKQSKNSVSPQDNSTESTYKAVALEGAEVISFEDGRGYYYQSCPTHGVVNRSKKSFTGTSSSIFNSGFRCTKGDRNHKVRIEIIKVD</sequence>
<feature type="signal peptide" evidence="2">
    <location>
        <begin position="1"/>
        <end position="20"/>
    </location>
</feature>
<proteinExistence type="predicted"/>
<keyword evidence="4" id="KW-1185">Reference proteome</keyword>
<gene>
    <name evidence="3" type="ORF">SAMN06265218_1264</name>
</gene>
<accession>A0A521F8H3</accession>
<feature type="compositionally biased region" description="Basic and acidic residues" evidence="1">
    <location>
        <begin position="28"/>
        <end position="44"/>
    </location>
</feature>